<dbReference type="Gene3D" id="3.30.70.100">
    <property type="match status" value="1"/>
</dbReference>
<dbReference type="EMBL" id="CBLY010000004">
    <property type="protein sequence ID" value="CDG33403.1"/>
    <property type="molecule type" value="Genomic_DNA"/>
</dbReference>
<accession>A0A7U7G5A2</accession>
<dbReference type="AlphaFoldDB" id="A0A7U7G5A2"/>
<evidence type="ECO:0000313" key="3">
    <source>
        <dbReference type="EMBL" id="CDG33403.1"/>
    </source>
</evidence>
<reference evidence="3 5" key="2">
    <citation type="journal article" date="2014" name="PLoS ONE">
        <title>Evolution of mitochondria reconstructed from the energy metabolism of living bacteria.</title>
        <authorList>
            <person name="Degli Esposti M."/>
            <person name="Chouaia B."/>
            <person name="Comandatore F."/>
            <person name="Crotti E."/>
            <person name="Sassera D."/>
            <person name="Lievens P.M."/>
            <person name="Daffonchio D."/>
            <person name="Bandi C."/>
        </authorList>
    </citation>
    <scope>NUCLEOTIDE SEQUENCE [LARGE SCALE GENOMIC DNA]</scope>
    <source>
        <strain evidence="3">AM168</strain>
        <strain evidence="5">AM169</strain>
    </source>
</reference>
<sequence>MSETLVLPLTGLKCDGCVRSLTRALEASPAIETATVTLDPPQAHIIFTGPALSREDCALLIQKAGFGTV</sequence>
<protein>
    <recommendedName>
        <fullName evidence="2">HMA domain-containing protein</fullName>
    </recommendedName>
</protein>
<dbReference type="CDD" id="cd00371">
    <property type="entry name" value="HMA"/>
    <property type="match status" value="1"/>
</dbReference>
<evidence type="ECO:0000313" key="6">
    <source>
        <dbReference type="Proteomes" id="UP000237218"/>
    </source>
</evidence>
<evidence type="ECO:0000313" key="5">
    <source>
        <dbReference type="Proteomes" id="UP000027590"/>
    </source>
</evidence>
<feature type="domain" description="HMA" evidence="2">
    <location>
        <begin position="3"/>
        <end position="69"/>
    </location>
</feature>
<dbReference type="InterPro" id="IPR017969">
    <property type="entry name" value="Heavy-metal-associated_CS"/>
</dbReference>
<dbReference type="Proteomes" id="UP000237218">
    <property type="component" value="Unassembled WGS sequence"/>
</dbReference>
<dbReference type="RefSeq" id="WP_043559101.1">
    <property type="nucleotide sequence ID" value="NZ_CBLY010000004.1"/>
</dbReference>
<evidence type="ECO:0000256" key="1">
    <source>
        <dbReference type="ARBA" id="ARBA00022723"/>
    </source>
</evidence>
<organism evidence="3 5">
    <name type="scientific">Parasaccharibacter apium</name>
    <dbReference type="NCBI Taxonomy" id="1510841"/>
    <lineage>
        <taxon>Bacteria</taxon>
        <taxon>Pseudomonadati</taxon>
        <taxon>Pseudomonadota</taxon>
        <taxon>Alphaproteobacteria</taxon>
        <taxon>Acetobacterales</taxon>
        <taxon>Acetobacteraceae</taxon>
        <taxon>Parasaccharibacter</taxon>
    </lineage>
</organism>
<reference evidence="3 5" key="1">
    <citation type="journal article" date="2014" name="Genome Biol. Evol.">
        <title>Acetic acid bacteria genomes reveal functional traits for adaptation to life in insect guts.</title>
        <authorList>
            <person name="Chouaia B."/>
            <person name="Gaiarsa S."/>
            <person name="Crotti E."/>
            <person name="Comandatore F."/>
            <person name="Degli Esposti M."/>
            <person name="Ricci I."/>
            <person name="Alma A."/>
            <person name="Favia G."/>
            <person name="Bandi C."/>
            <person name="Daffonchio D."/>
        </authorList>
    </citation>
    <scope>NUCLEOTIDE SEQUENCE [LARGE SCALE GENOMIC DNA]</scope>
    <source>
        <strain evidence="3">AM168</strain>
        <strain evidence="5">AM169</strain>
    </source>
</reference>
<dbReference type="EMBL" id="LMYI01000001">
    <property type="protein sequence ID" value="POS65115.1"/>
    <property type="molecule type" value="Genomic_DNA"/>
</dbReference>
<reference evidence="4 6" key="3">
    <citation type="submission" date="2018-02" db="EMBL/GenBank/DDBJ databases">
        <title>Draft genome sequences of four Parasaccharibacter apium strains isolated from honey bees.</title>
        <authorList>
            <person name="Corby-Harris V.L."/>
            <person name="Anderson K.E."/>
        </authorList>
    </citation>
    <scope>NUCLEOTIDE SEQUENCE [LARGE SCALE GENOMIC DNA]</scope>
    <source>
        <strain evidence="4 6">B8</strain>
    </source>
</reference>
<dbReference type="PROSITE" id="PS50846">
    <property type="entry name" value="HMA_2"/>
    <property type="match status" value="1"/>
</dbReference>
<evidence type="ECO:0000259" key="2">
    <source>
        <dbReference type="PROSITE" id="PS50846"/>
    </source>
</evidence>
<evidence type="ECO:0000313" key="4">
    <source>
        <dbReference type="EMBL" id="POS65115.1"/>
    </source>
</evidence>
<name>A0A7U7G5A2_9PROT</name>
<proteinExistence type="predicted"/>
<gene>
    <name evidence="4" type="ORF">ASQ42_00435</name>
    <name evidence="3" type="ORF">SACS_0665</name>
</gene>
<keyword evidence="6" id="KW-1185">Reference proteome</keyword>
<dbReference type="Proteomes" id="UP000027590">
    <property type="component" value="Unassembled WGS sequence"/>
</dbReference>
<comment type="caution">
    <text evidence="3">The sequence shown here is derived from an EMBL/GenBank/DDBJ whole genome shotgun (WGS) entry which is preliminary data.</text>
</comment>
<dbReference type="OrthoDB" id="9814359at2"/>
<dbReference type="InterPro" id="IPR036163">
    <property type="entry name" value="HMA_dom_sf"/>
</dbReference>
<dbReference type="GO" id="GO:0046872">
    <property type="term" value="F:metal ion binding"/>
    <property type="evidence" value="ECO:0007669"/>
    <property type="project" value="UniProtKB-KW"/>
</dbReference>
<dbReference type="PROSITE" id="PS01047">
    <property type="entry name" value="HMA_1"/>
    <property type="match status" value="1"/>
</dbReference>
<dbReference type="SUPFAM" id="SSF55008">
    <property type="entry name" value="HMA, heavy metal-associated domain"/>
    <property type="match status" value="1"/>
</dbReference>
<keyword evidence="1" id="KW-0479">Metal-binding</keyword>
<dbReference type="InterPro" id="IPR006121">
    <property type="entry name" value="HMA_dom"/>
</dbReference>